<name>A0A4Y8KU54_9MICO</name>
<feature type="transmembrane region" description="Helical" evidence="3">
    <location>
        <begin position="53"/>
        <end position="75"/>
    </location>
</feature>
<reference evidence="4 5" key="1">
    <citation type="submission" date="2019-03" db="EMBL/GenBank/DDBJ databases">
        <title>Genomics of glacier-inhabiting Cryobacterium strains.</title>
        <authorList>
            <person name="Liu Q."/>
            <person name="Xin Y.-H."/>
        </authorList>
    </citation>
    <scope>NUCLEOTIDE SEQUENCE [LARGE SCALE GENOMIC DNA]</scope>
    <source>
        <strain evidence="4 5">CGMCC 1.4292</strain>
    </source>
</reference>
<dbReference type="RefSeq" id="WP_134173177.1">
    <property type="nucleotide sequence ID" value="NZ_SODI01000001.1"/>
</dbReference>
<gene>
    <name evidence="4" type="ORF">E3T53_08080</name>
</gene>
<protein>
    <submittedName>
        <fullName evidence="4">DUF2510 domain-containing protein</fullName>
    </submittedName>
</protein>
<comment type="caution">
    <text evidence="4">The sequence shown here is derived from an EMBL/GenBank/DDBJ whole genome shotgun (WGS) entry which is preliminary data.</text>
</comment>
<feature type="compositionally biased region" description="Basic and acidic residues" evidence="2">
    <location>
        <begin position="19"/>
        <end position="28"/>
    </location>
</feature>
<evidence type="ECO:0000313" key="4">
    <source>
        <dbReference type="EMBL" id="TFD79050.1"/>
    </source>
</evidence>
<keyword evidence="3" id="KW-0812">Transmembrane</keyword>
<accession>A0A4Y8KU54</accession>
<sequence length="212" mass="22833">MTDLPNGFYTGPDGHERFWDGSEWHDSPNHPPAAQRKSGPIKKFKALKTRTRVSIIVLAAVIVLSGIGGAIVAIASHNQEIAAAELAETQKIAAEELAQKQEDERVAAKAKAGEADLERRRDNRAAAVSDIEASVKEMADGHAADGIIEGPILSVRCTTTGGISIDDISIRSMLFECFASNAENEDGTSTGFYYNARADWDNESWTYGLGRG</sequence>
<proteinExistence type="predicted"/>
<feature type="region of interest" description="Disordered" evidence="2">
    <location>
        <begin position="19"/>
        <end position="39"/>
    </location>
</feature>
<evidence type="ECO:0000256" key="2">
    <source>
        <dbReference type="SAM" id="MobiDB-lite"/>
    </source>
</evidence>
<keyword evidence="3" id="KW-1133">Transmembrane helix</keyword>
<evidence type="ECO:0000256" key="3">
    <source>
        <dbReference type="SAM" id="Phobius"/>
    </source>
</evidence>
<feature type="coiled-coil region" evidence="1">
    <location>
        <begin position="83"/>
        <end position="111"/>
    </location>
</feature>
<keyword evidence="5" id="KW-1185">Reference proteome</keyword>
<evidence type="ECO:0000313" key="5">
    <source>
        <dbReference type="Proteomes" id="UP000298218"/>
    </source>
</evidence>
<dbReference type="EMBL" id="SOHQ01000026">
    <property type="protein sequence ID" value="TFD79050.1"/>
    <property type="molecule type" value="Genomic_DNA"/>
</dbReference>
<dbReference type="AlphaFoldDB" id="A0A4Y8KU54"/>
<dbReference type="Proteomes" id="UP000298218">
    <property type="component" value="Unassembled WGS sequence"/>
</dbReference>
<organism evidence="4 5">
    <name type="scientific">Cryobacterium psychrophilum</name>
    <dbReference type="NCBI Taxonomy" id="41988"/>
    <lineage>
        <taxon>Bacteria</taxon>
        <taxon>Bacillati</taxon>
        <taxon>Actinomycetota</taxon>
        <taxon>Actinomycetes</taxon>
        <taxon>Micrococcales</taxon>
        <taxon>Microbacteriaceae</taxon>
        <taxon>Cryobacterium</taxon>
    </lineage>
</organism>
<keyword evidence="3" id="KW-0472">Membrane</keyword>
<evidence type="ECO:0000256" key="1">
    <source>
        <dbReference type="SAM" id="Coils"/>
    </source>
</evidence>
<keyword evidence="1" id="KW-0175">Coiled coil</keyword>
<dbReference type="OrthoDB" id="4966970at2"/>